<sequence length="226" mass="25083">MTRYASRLLPVVVILGAALIGVGLGWRVFETGPDWFNRLFSDNAQVLFLTRDSALITRVNQGPLRTIGWADLMPDTDKQKFNQYQLNADARLEDQLLNAIEASFDTQYKSVLQSTVGVSSLHNQLIQLHGFIVPLEANDERQVTGFFLVPYFGACLHFPPPPANQMVFVRSPEGFTLANINAAYTVSGVIQTALYEDPAGTAAYVMDAVRIETFYGQPDDVRVHEG</sequence>
<evidence type="ECO:0000313" key="1">
    <source>
        <dbReference type="EMBL" id="SHF79968.1"/>
    </source>
</evidence>
<protein>
    <recommendedName>
        <fullName evidence="3">DUF3299 domain-containing protein</fullName>
    </recommendedName>
</protein>
<dbReference type="AlphaFoldDB" id="A0A1M5EL10"/>
<dbReference type="EMBL" id="FQWD01000001">
    <property type="protein sequence ID" value="SHF79968.1"/>
    <property type="molecule type" value="Genomic_DNA"/>
</dbReference>
<dbReference type="Pfam" id="PF11736">
    <property type="entry name" value="DUF3299"/>
    <property type="match status" value="1"/>
</dbReference>
<dbReference type="RefSeq" id="WP_073317137.1">
    <property type="nucleotide sequence ID" value="NZ_FQWD01000001.1"/>
</dbReference>
<gene>
    <name evidence="1" type="ORF">SAMN05216361_0441</name>
</gene>
<reference evidence="2" key="1">
    <citation type="submission" date="2016-11" db="EMBL/GenBank/DDBJ databases">
        <authorList>
            <person name="Varghese N."/>
            <person name="Submissions S."/>
        </authorList>
    </citation>
    <scope>NUCLEOTIDE SEQUENCE [LARGE SCALE GENOMIC DNA]</scope>
    <source>
        <strain evidence="2">CGMCC 1.8995</strain>
    </source>
</reference>
<evidence type="ECO:0008006" key="3">
    <source>
        <dbReference type="Google" id="ProtNLM"/>
    </source>
</evidence>
<dbReference type="Proteomes" id="UP000184520">
    <property type="component" value="Unassembled WGS sequence"/>
</dbReference>
<keyword evidence="2" id="KW-1185">Reference proteome</keyword>
<organism evidence="1 2">
    <name type="scientific">Marisediminitalea aggregata</name>
    <dbReference type="NCBI Taxonomy" id="634436"/>
    <lineage>
        <taxon>Bacteria</taxon>
        <taxon>Pseudomonadati</taxon>
        <taxon>Pseudomonadota</taxon>
        <taxon>Gammaproteobacteria</taxon>
        <taxon>Alteromonadales</taxon>
        <taxon>Alteromonadaceae</taxon>
        <taxon>Marisediminitalea</taxon>
    </lineage>
</organism>
<dbReference type="Gene3D" id="2.40.50.870">
    <property type="entry name" value="Protein of unknown function (DUF3299)"/>
    <property type="match status" value="1"/>
</dbReference>
<proteinExistence type="predicted"/>
<dbReference type="InterPro" id="IPR021727">
    <property type="entry name" value="DUF3299"/>
</dbReference>
<dbReference type="OrthoDB" id="9784998at2"/>
<evidence type="ECO:0000313" key="2">
    <source>
        <dbReference type="Proteomes" id="UP000184520"/>
    </source>
</evidence>
<accession>A0A1M5EL10</accession>
<dbReference type="STRING" id="634436.SAMN05216361_0441"/>
<name>A0A1M5EL10_9ALTE</name>